<gene>
    <name evidence="2" type="ORF">CXU22_00720</name>
</gene>
<evidence type="ECO:0000256" key="1">
    <source>
        <dbReference type="SAM" id="Phobius"/>
    </source>
</evidence>
<dbReference type="AlphaFoldDB" id="A0A2N8HGZ2"/>
<dbReference type="Pfam" id="PF14014">
    <property type="entry name" value="DUF4230"/>
    <property type="match status" value="1"/>
</dbReference>
<proteinExistence type="predicted"/>
<dbReference type="EMBL" id="PJKA01000002">
    <property type="protein sequence ID" value="PNC20338.1"/>
    <property type="molecule type" value="Genomic_DNA"/>
</dbReference>
<accession>A0A2N8HGZ2</accession>
<dbReference type="RefSeq" id="WP_102711525.1">
    <property type="nucleotide sequence ID" value="NZ_PJKA01000002.1"/>
</dbReference>
<sequence>MSDTPPSSFLHSPAVVVLVKGAVLIGALAVLFWGVRSCITAPVEKPMEVAEKLIEAGREVGLTLINKGFSSDHGGVALIVQKDEKVANLVTVERTFEYEYRYSTTWWWSKKTLVLKAAYRAHGGIDLEGPEPLRIIIPAENKGPITAEGLHGKLISCEMVEGTLRVVKDDAGIWNRLTPEDSATAVNQLNESARKHIMESDLKRQAEENFMRRLREEARQPEEQPGKDRWF</sequence>
<organism evidence="2 3">
    <name type="scientific">Akkermansia muciniphila</name>
    <dbReference type="NCBI Taxonomy" id="239935"/>
    <lineage>
        <taxon>Bacteria</taxon>
        <taxon>Pseudomonadati</taxon>
        <taxon>Verrucomicrobiota</taxon>
        <taxon>Verrucomicrobiia</taxon>
        <taxon>Verrucomicrobiales</taxon>
        <taxon>Akkermansiaceae</taxon>
        <taxon>Akkermansia</taxon>
    </lineage>
</organism>
<protein>
    <recommendedName>
        <fullName evidence="4">DUF4230 domain-containing protein</fullName>
    </recommendedName>
</protein>
<feature type="transmembrane region" description="Helical" evidence="1">
    <location>
        <begin position="12"/>
        <end position="35"/>
    </location>
</feature>
<evidence type="ECO:0000313" key="3">
    <source>
        <dbReference type="Proteomes" id="UP000236000"/>
    </source>
</evidence>
<dbReference type="Proteomes" id="UP000236000">
    <property type="component" value="Unassembled WGS sequence"/>
</dbReference>
<keyword evidence="1" id="KW-0472">Membrane</keyword>
<dbReference type="OrthoDB" id="198325at2"/>
<reference evidence="2 3" key="1">
    <citation type="journal article" date="2017" name="BMC Genomics">
        <title>Genome sequencing of 39 Akkermansia muciniphila isolates reveals its population structure, genomic and functional diverisity, and global distribution in mammalian gut microbiotas.</title>
        <authorList>
            <person name="Guo X."/>
            <person name="Li S."/>
            <person name="Zhang J."/>
            <person name="Wu F."/>
            <person name="Li X."/>
            <person name="Wu D."/>
            <person name="Zhang M."/>
            <person name="Ou Z."/>
            <person name="Jie Z."/>
            <person name="Yan Q."/>
            <person name="Li P."/>
            <person name="Yi J."/>
            <person name="Peng Y."/>
        </authorList>
    </citation>
    <scope>NUCLEOTIDE SEQUENCE [LARGE SCALE GENOMIC DNA]</scope>
    <source>
        <strain evidence="2 3">GP24</strain>
    </source>
</reference>
<comment type="caution">
    <text evidence="2">The sequence shown here is derived from an EMBL/GenBank/DDBJ whole genome shotgun (WGS) entry which is preliminary data.</text>
</comment>
<name>A0A2N8HGZ2_9BACT</name>
<dbReference type="InterPro" id="IPR025324">
    <property type="entry name" value="DUF4230"/>
</dbReference>
<keyword evidence="1" id="KW-0812">Transmembrane</keyword>
<keyword evidence="1" id="KW-1133">Transmembrane helix</keyword>
<evidence type="ECO:0000313" key="2">
    <source>
        <dbReference type="EMBL" id="PNC20338.1"/>
    </source>
</evidence>
<evidence type="ECO:0008006" key="4">
    <source>
        <dbReference type="Google" id="ProtNLM"/>
    </source>
</evidence>